<gene>
    <name evidence="3" type="ORF">BN874_1410004</name>
</gene>
<feature type="transmembrane region" description="Helical" evidence="2">
    <location>
        <begin position="41"/>
        <end position="68"/>
    </location>
</feature>
<dbReference type="EMBL" id="CBTK010000048">
    <property type="protein sequence ID" value="CDH44016.1"/>
    <property type="molecule type" value="Genomic_DNA"/>
</dbReference>
<accession>A0A7U7GA67</accession>
<comment type="caution">
    <text evidence="3">The sequence shown here is derived from an EMBL/GenBank/DDBJ whole genome shotgun (WGS) entry which is preliminary data.</text>
</comment>
<evidence type="ECO:0000256" key="1">
    <source>
        <dbReference type="SAM" id="MobiDB-lite"/>
    </source>
</evidence>
<evidence type="ECO:0000313" key="4">
    <source>
        <dbReference type="Proteomes" id="UP000019184"/>
    </source>
</evidence>
<keyword evidence="2" id="KW-0812">Transmembrane</keyword>
<feature type="compositionally biased region" description="Polar residues" evidence="1">
    <location>
        <begin position="77"/>
        <end position="86"/>
    </location>
</feature>
<protein>
    <submittedName>
        <fullName evidence="3">Uncharacterized protein</fullName>
    </submittedName>
</protein>
<name>A0A7U7GA67_9GAMM</name>
<reference evidence="3 4" key="1">
    <citation type="journal article" date="2014" name="ISME J.">
        <title>Candidatus Competibacter-lineage genomes retrieved from metagenomes reveal functional metabolic diversity.</title>
        <authorList>
            <person name="McIlroy S.J."/>
            <person name="Albertsen M."/>
            <person name="Andresen E.K."/>
            <person name="Saunders A.M."/>
            <person name="Kristiansen R."/>
            <person name="Stokholm-Bjerregaard M."/>
            <person name="Nielsen K.L."/>
            <person name="Nielsen P.H."/>
        </authorList>
    </citation>
    <scope>NUCLEOTIDE SEQUENCE [LARGE SCALE GENOMIC DNA]</scope>
    <source>
        <strain evidence="3 4">Run_B_J11</strain>
    </source>
</reference>
<dbReference type="Proteomes" id="UP000019184">
    <property type="component" value="Unassembled WGS sequence"/>
</dbReference>
<organism evidence="3 4">
    <name type="scientific">Candidatus Contendobacter odensis Run_B_J11</name>
    <dbReference type="NCBI Taxonomy" id="1400861"/>
    <lineage>
        <taxon>Bacteria</taxon>
        <taxon>Pseudomonadati</taxon>
        <taxon>Pseudomonadota</taxon>
        <taxon>Gammaproteobacteria</taxon>
        <taxon>Candidatus Competibacteraceae</taxon>
        <taxon>Candidatus Contendibacter</taxon>
    </lineage>
</organism>
<evidence type="ECO:0000256" key="2">
    <source>
        <dbReference type="SAM" id="Phobius"/>
    </source>
</evidence>
<feature type="region of interest" description="Disordered" evidence="1">
    <location>
        <begin position="76"/>
        <end position="121"/>
    </location>
</feature>
<keyword evidence="4" id="KW-1185">Reference proteome</keyword>
<sequence length="121" mass="13534">MLAFGLLKTLPAAEAAFLLVTSLLLFFAIKSPHIFEKYINFKFAIILASLFYSANIKQTSIILPFLFFGAHNRTKEQTQGAKSSQPKPKRESKNHVLQPTHPRKEAARSKGKLRIESTSCG</sequence>
<evidence type="ECO:0000313" key="3">
    <source>
        <dbReference type="EMBL" id="CDH44016.1"/>
    </source>
</evidence>
<proteinExistence type="predicted"/>
<keyword evidence="2" id="KW-0472">Membrane</keyword>
<dbReference type="AlphaFoldDB" id="A0A7U7GA67"/>
<feature type="transmembrane region" description="Helical" evidence="2">
    <location>
        <begin position="12"/>
        <end position="29"/>
    </location>
</feature>
<keyword evidence="2" id="KW-1133">Transmembrane helix</keyword>